<proteinExistence type="predicted"/>
<organism evidence="2 3">
    <name type="scientific">Methanolacinia petrolearia (strain DSM 11571 / OCM 486 / SEBR 4847)</name>
    <name type="common">Methanoplanus petrolearius</name>
    <dbReference type="NCBI Taxonomy" id="679926"/>
    <lineage>
        <taxon>Archaea</taxon>
        <taxon>Methanobacteriati</taxon>
        <taxon>Methanobacteriota</taxon>
        <taxon>Stenosarchaea group</taxon>
        <taxon>Methanomicrobia</taxon>
        <taxon>Methanomicrobiales</taxon>
        <taxon>Methanomicrobiaceae</taxon>
        <taxon>Methanolacinia</taxon>
    </lineage>
</organism>
<feature type="region of interest" description="Disordered" evidence="1">
    <location>
        <begin position="137"/>
        <end position="160"/>
    </location>
</feature>
<dbReference type="eggNOG" id="arCOG04381">
    <property type="taxonomic scope" value="Archaea"/>
</dbReference>
<sequence length="160" mass="17257">MKVFRDGNTFIAPAGSYFEGNVKINGDFVVPPLTHFWGVLDVAGNLELGPRSSVKSRVLCRNAVIGPHTEINGPLRASGDVTICDSAKIKTIEAAGDVILRPGVETGDVKSEGTIYVYGKVKSGKLFGRQVKVLRDPIQNPNPVSEDPRVPLRKDRSSSL</sequence>
<evidence type="ECO:0000313" key="2">
    <source>
        <dbReference type="EMBL" id="ADN35696.1"/>
    </source>
</evidence>
<dbReference type="HOGENOM" id="CLU_151088_0_0_2"/>
<accession>E1RJP9</accession>
<reference evidence="2 3" key="1">
    <citation type="journal article" date="2010" name="Stand. Genomic Sci.">
        <title>Complete genome sequence of Methanoplanus petrolearius type strain (SEBR 4847).</title>
        <authorList>
            <person name="Brambilla E."/>
            <person name="Djao O.D."/>
            <person name="Daligault H."/>
            <person name="Lapidus A."/>
            <person name="Lucas S."/>
            <person name="Hammon N."/>
            <person name="Nolan M."/>
            <person name="Tice H."/>
            <person name="Cheng J.F."/>
            <person name="Han C."/>
            <person name="Tapia R."/>
            <person name="Goodwin L."/>
            <person name="Pitluck S."/>
            <person name="Liolios K."/>
            <person name="Ivanova N."/>
            <person name="Mavromatis K."/>
            <person name="Mikhailova N."/>
            <person name="Pati A."/>
            <person name="Chen A."/>
            <person name="Palaniappan K."/>
            <person name="Land M."/>
            <person name="Hauser L."/>
            <person name="Chang Y.J."/>
            <person name="Jeffries C.D."/>
            <person name="Rohde M."/>
            <person name="Spring S."/>
            <person name="Sikorski J."/>
            <person name="Goker M."/>
            <person name="Woyke T."/>
            <person name="Bristow J."/>
            <person name="Eisen J.A."/>
            <person name="Markowitz V."/>
            <person name="Hugenholtz P."/>
            <person name="Kyrpides N.C."/>
            <person name="Klenk H.P."/>
        </authorList>
    </citation>
    <scope>NUCLEOTIDE SEQUENCE [LARGE SCALE GENOMIC DNA]</scope>
    <source>
        <strain evidence="3">DSM 11571 / OCM 486 / SEBR 4847</strain>
    </source>
</reference>
<dbReference type="GeneID" id="9743389"/>
<keyword evidence="3" id="KW-1185">Reference proteome</keyword>
<dbReference type="Proteomes" id="UP000006565">
    <property type="component" value="Chromosome"/>
</dbReference>
<dbReference type="EMBL" id="CP002117">
    <property type="protein sequence ID" value="ADN35696.1"/>
    <property type="molecule type" value="Genomic_DNA"/>
</dbReference>
<dbReference type="Gene3D" id="2.160.10.10">
    <property type="entry name" value="Hexapeptide repeat proteins"/>
    <property type="match status" value="1"/>
</dbReference>
<dbReference type="InterPro" id="IPR011004">
    <property type="entry name" value="Trimer_LpxA-like_sf"/>
</dbReference>
<name>E1RJP9_METP4</name>
<feature type="compositionally biased region" description="Basic and acidic residues" evidence="1">
    <location>
        <begin position="146"/>
        <end position="160"/>
    </location>
</feature>
<evidence type="ECO:0008006" key="4">
    <source>
        <dbReference type="Google" id="ProtNLM"/>
    </source>
</evidence>
<dbReference type="SUPFAM" id="SSF51161">
    <property type="entry name" value="Trimeric LpxA-like enzymes"/>
    <property type="match status" value="1"/>
</dbReference>
<dbReference type="AlphaFoldDB" id="E1RJP9"/>
<dbReference type="KEGG" id="mpi:Mpet_0929"/>
<evidence type="ECO:0000256" key="1">
    <source>
        <dbReference type="SAM" id="MobiDB-lite"/>
    </source>
</evidence>
<evidence type="ECO:0000313" key="3">
    <source>
        <dbReference type="Proteomes" id="UP000006565"/>
    </source>
</evidence>
<dbReference type="RefSeq" id="WP_013328874.1">
    <property type="nucleotide sequence ID" value="NC_014507.1"/>
</dbReference>
<gene>
    <name evidence="2" type="ordered locus">Mpet_0929</name>
</gene>
<protein>
    <recommendedName>
        <fullName evidence="4">Polymer-forming cytoskeletal protein</fullName>
    </recommendedName>
</protein>